<evidence type="ECO:0000256" key="8">
    <source>
        <dbReference type="SAM" id="Coils"/>
    </source>
</evidence>
<proteinExistence type="inferred from homology"/>
<evidence type="ECO:0000256" key="5">
    <source>
        <dbReference type="ARBA" id="ARBA00022692"/>
    </source>
</evidence>
<dbReference type="Proteomes" id="UP000237647">
    <property type="component" value="Unassembled WGS sequence"/>
</dbReference>
<dbReference type="SUPFAM" id="SSF56954">
    <property type="entry name" value="Outer membrane efflux proteins (OEP)"/>
    <property type="match status" value="1"/>
</dbReference>
<dbReference type="PANTHER" id="PTHR30026">
    <property type="entry name" value="OUTER MEMBRANE PROTEIN TOLC"/>
    <property type="match status" value="1"/>
</dbReference>
<organism evidence="9 10">
    <name type="scientific">Vreelandella songnenensis</name>
    <dbReference type="NCBI Taxonomy" id="1176243"/>
    <lineage>
        <taxon>Bacteria</taxon>
        <taxon>Pseudomonadati</taxon>
        <taxon>Pseudomonadota</taxon>
        <taxon>Gammaproteobacteria</taxon>
        <taxon>Oceanospirillales</taxon>
        <taxon>Halomonadaceae</taxon>
        <taxon>Vreelandella</taxon>
    </lineage>
</organism>
<gene>
    <name evidence="9" type="ORF">B0H98_101243</name>
</gene>
<keyword evidence="3" id="KW-0813">Transport</keyword>
<dbReference type="GO" id="GO:0015288">
    <property type="term" value="F:porin activity"/>
    <property type="evidence" value="ECO:0007669"/>
    <property type="project" value="TreeGrafter"/>
</dbReference>
<evidence type="ECO:0000256" key="6">
    <source>
        <dbReference type="ARBA" id="ARBA00023136"/>
    </source>
</evidence>
<dbReference type="AlphaFoldDB" id="A0A2T0V7U9"/>
<comment type="similarity">
    <text evidence="2">Belongs to the outer membrane factor (OMF) (TC 1.B.17) family.</text>
</comment>
<dbReference type="EMBL" id="PVTK01000001">
    <property type="protein sequence ID" value="PRY66265.1"/>
    <property type="molecule type" value="Genomic_DNA"/>
</dbReference>
<comment type="caution">
    <text evidence="9">The sequence shown here is derived from an EMBL/GenBank/DDBJ whole genome shotgun (WGS) entry which is preliminary data.</text>
</comment>
<dbReference type="PANTHER" id="PTHR30026:SF22">
    <property type="entry name" value="OUTER MEMBRANE EFFLUX PROTEIN"/>
    <property type="match status" value="1"/>
</dbReference>
<dbReference type="GO" id="GO:0009279">
    <property type="term" value="C:cell outer membrane"/>
    <property type="evidence" value="ECO:0007669"/>
    <property type="project" value="UniProtKB-SubCell"/>
</dbReference>
<keyword evidence="6" id="KW-0472">Membrane</keyword>
<evidence type="ECO:0000256" key="7">
    <source>
        <dbReference type="ARBA" id="ARBA00023237"/>
    </source>
</evidence>
<dbReference type="InterPro" id="IPR051906">
    <property type="entry name" value="TolC-like"/>
</dbReference>
<evidence type="ECO:0000313" key="10">
    <source>
        <dbReference type="Proteomes" id="UP000237647"/>
    </source>
</evidence>
<dbReference type="GO" id="GO:1990281">
    <property type="term" value="C:efflux pump complex"/>
    <property type="evidence" value="ECO:0007669"/>
    <property type="project" value="TreeGrafter"/>
</dbReference>
<name>A0A2T0V7U9_9GAMM</name>
<reference evidence="9 10" key="1">
    <citation type="submission" date="2018-03" db="EMBL/GenBank/DDBJ databases">
        <title>Genomic Encyclopedia of Type Strains, Phase III (KMG-III): the genomes of soil and plant-associated and newly described type strains.</title>
        <authorList>
            <person name="Whitman W."/>
        </authorList>
    </citation>
    <scope>NUCLEOTIDE SEQUENCE [LARGE SCALE GENOMIC DNA]</scope>
    <source>
        <strain evidence="9 10">CGMCC 1.12152</strain>
    </source>
</reference>
<evidence type="ECO:0000313" key="9">
    <source>
        <dbReference type="EMBL" id="PRY66265.1"/>
    </source>
</evidence>
<dbReference type="GO" id="GO:0015562">
    <property type="term" value="F:efflux transmembrane transporter activity"/>
    <property type="evidence" value="ECO:0007669"/>
    <property type="project" value="InterPro"/>
</dbReference>
<keyword evidence="4" id="KW-1134">Transmembrane beta strand</keyword>
<evidence type="ECO:0000256" key="4">
    <source>
        <dbReference type="ARBA" id="ARBA00022452"/>
    </source>
</evidence>
<evidence type="ECO:0000256" key="2">
    <source>
        <dbReference type="ARBA" id="ARBA00007613"/>
    </source>
</evidence>
<keyword evidence="5" id="KW-0812">Transmembrane</keyword>
<keyword evidence="8" id="KW-0175">Coiled coil</keyword>
<dbReference type="Gene3D" id="1.20.1600.10">
    <property type="entry name" value="Outer membrane efflux proteins (OEP)"/>
    <property type="match status" value="1"/>
</dbReference>
<evidence type="ECO:0000256" key="3">
    <source>
        <dbReference type="ARBA" id="ARBA00022448"/>
    </source>
</evidence>
<sequence length="461" mass="51494">MINHRMESKRCLTEKRLGPALFGPPLDSSSTSKKRRWIRQVGWLLCLAPLSAAGMTLDEAVRRGLSINPLVAQAEQELAEAATEVDIARDGYWPTVGLSAGPENFSTSNVGYDLTARQTLYDWGRVSSQVDGASAAFRQFEEELVLVSQEAALDIAEVYLDVLNAREREAVVDRHIEALQRIERLADSRSQVGYADRTESDRAALELARAREQAALEEGTRRDAVLQFRSLVGSAPSDLTLPAPPALTAVLRESPELLESVIIASPQFRQGEERVAQARADSAEARAALKPQLNLEGSVLRREIGGTMEDDAVLALRLRMDTFQGFSNVRRTESAQQRVEAARWGVQVARRDLSRSLTSLIESHEALGWRQEALETQLRNAGNVVEVYEEQFSIGLRDVFDLLSLQRDAFEAERQLIDLKTERLRMQFRAAAQLGLLDRLMNASQNEVEHLLRTAHARREE</sequence>
<dbReference type="Pfam" id="PF02321">
    <property type="entry name" value="OEP"/>
    <property type="match status" value="2"/>
</dbReference>
<feature type="coiled-coil region" evidence="8">
    <location>
        <begin position="371"/>
        <end position="422"/>
    </location>
</feature>
<protein>
    <submittedName>
        <fullName evidence="9">Adhesin transport system outer membrane protein</fullName>
    </submittedName>
</protein>
<comment type="subcellular location">
    <subcellularLocation>
        <location evidence="1">Cell outer membrane</location>
    </subcellularLocation>
</comment>
<dbReference type="InterPro" id="IPR003423">
    <property type="entry name" value="OMP_efflux"/>
</dbReference>
<accession>A0A2T0V7U9</accession>
<keyword evidence="7" id="KW-0998">Cell outer membrane</keyword>
<keyword evidence="10" id="KW-1185">Reference proteome</keyword>
<evidence type="ECO:0000256" key="1">
    <source>
        <dbReference type="ARBA" id="ARBA00004442"/>
    </source>
</evidence>